<organism evidence="1 2">
    <name type="scientific">Pseudomonas auratipiscis</name>
    <dbReference type="NCBI Taxonomy" id="3115853"/>
    <lineage>
        <taxon>Bacteria</taxon>
        <taxon>Pseudomonadati</taxon>
        <taxon>Pseudomonadota</taxon>
        <taxon>Gammaproteobacteria</taxon>
        <taxon>Pseudomonadales</taxon>
        <taxon>Pseudomonadaceae</taxon>
        <taxon>Pseudomonas</taxon>
    </lineage>
</organism>
<dbReference type="Pfam" id="PF07963">
    <property type="entry name" value="N_methyl"/>
    <property type="match status" value="1"/>
</dbReference>
<dbReference type="EMBL" id="JAZDQP010000011">
    <property type="protein sequence ID" value="MEE1867971.1"/>
    <property type="molecule type" value="Genomic_DNA"/>
</dbReference>
<evidence type="ECO:0000313" key="2">
    <source>
        <dbReference type="Proteomes" id="UP001307839"/>
    </source>
</evidence>
<dbReference type="InterPro" id="IPR012902">
    <property type="entry name" value="N_methyl_site"/>
</dbReference>
<accession>A0AB35WTF3</accession>
<name>A0AB35WTF3_9PSED</name>
<protein>
    <submittedName>
        <fullName evidence="1">Prepilin-type N-terminal cleavage/methylation domain-containing protein</fullName>
    </submittedName>
</protein>
<dbReference type="AlphaFoldDB" id="A0AB35WTF3"/>
<proteinExistence type="predicted"/>
<keyword evidence="2" id="KW-1185">Reference proteome</keyword>
<sequence length="223" mass="24128">MNRQSGLSMLEVLLALSLGMLLLVAASRLFVAASQSWQAQMAAARMQEDARLALQRLAQSIRMAGALGCLRYDAVDFLDPLAAQAFAQPIHISRDAQGRLQRLSLISAESAYTSGEPDWTLLTDCVTHAMVLAGAKKPAEGQFAIPIRRQEYRLVADQLRLRSAASNGVLVEGVSELQLELLRTSTLGISGVRLSLTLTDPQQRVRPQTYGMSVALGNPVGLQ</sequence>
<reference evidence="1 2" key="1">
    <citation type="submission" date="2024-01" db="EMBL/GenBank/DDBJ databases">
        <title>Unpublished Manusciprt.</title>
        <authorList>
            <person name="Duman M."/>
            <person name="Valdes E.G."/>
            <person name="Ajmi N."/>
            <person name="Altun S."/>
            <person name="Saticioglu I.B."/>
        </authorList>
    </citation>
    <scope>NUCLEOTIDE SEQUENCE [LARGE SCALE GENOMIC DNA]</scope>
    <source>
        <strain evidence="1 2">120P</strain>
    </source>
</reference>
<comment type="caution">
    <text evidence="1">The sequence shown here is derived from an EMBL/GenBank/DDBJ whole genome shotgun (WGS) entry which is preliminary data.</text>
</comment>
<evidence type="ECO:0000313" key="1">
    <source>
        <dbReference type="EMBL" id="MEE1867971.1"/>
    </source>
</evidence>
<dbReference type="RefSeq" id="WP_330080031.1">
    <property type="nucleotide sequence ID" value="NZ_JAZDCU010000032.1"/>
</dbReference>
<gene>
    <name evidence="1" type="ORF">V0R53_16385</name>
</gene>
<dbReference type="Proteomes" id="UP001307839">
    <property type="component" value="Unassembled WGS sequence"/>
</dbReference>